<feature type="region of interest" description="Disordered" evidence="1">
    <location>
        <begin position="1"/>
        <end position="20"/>
    </location>
</feature>
<proteinExistence type="predicted"/>
<feature type="compositionally biased region" description="Basic and acidic residues" evidence="1">
    <location>
        <begin position="1"/>
        <end position="13"/>
    </location>
</feature>
<name>A0ABQ3K8R6_9PSEU</name>
<gene>
    <name evidence="2" type="ORF">GCM10017567_19830</name>
</gene>
<comment type="caution">
    <text evidence="2">The sequence shown here is derived from an EMBL/GenBank/DDBJ whole genome shotgun (WGS) entry which is preliminary data.</text>
</comment>
<feature type="region of interest" description="Disordered" evidence="1">
    <location>
        <begin position="40"/>
        <end position="68"/>
    </location>
</feature>
<sequence length="110" mass="11860">MGPDDLRVKRDDLLGLGGGGNKVRKLEWTVGEAVAAGAETLVTTGAPEQPRPASPRPPRRRAATQAARSRVQRVLQRSQRESSLLPGPAEQYSMLWYTYPYACAIAAAGD</sequence>
<dbReference type="Proteomes" id="UP000649955">
    <property type="component" value="Unassembled WGS sequence"/>
</dbReference>
<dbReference type="EMBL" id="BNAW01000005">
    <property type="protein sequence ID" value="GHG03909.1"/>
    <property type="molecule type" value="Genomic_DNA"/>
</dbReference>
<evidence type="ECO:0000313" key="2">
    <source>
        <dbReference type="EMBL" id="GHG03909.1"/>
    </source>
</evidence>
<dbReference type="SUPFAM" id="SSF53686">
    <property type="entry name" value="Tryptophan synthase beta subunit-like PLP-dependent enzymes"/>
    <property type="match status" value="1"/>
</dbReference>
<protein>
    <submittedName>
        <fullName evidence="2">Uncharacterized protein</fullName>
    </submittedName>
</protein>
<dbReference type="InterPro" id="IPR036052">
    <property type="entry name" value="TrpB-like_PALP_sf"/>
</dbReference>
<dbReference type="RefSeq" id="WP_229902602.1">
    <property type="nucleotide sequence ID" value="NZ_BNAW01000005.1"/>
</dbReference>
<evidence type="ECO:0000256" key="1">
    <source>
        <dbReference type="SAM" id="MobiDB-lite"/>
    </source>
</evidence>
<organism evidence="2 3">
    <name type="scientific">Amycolatopsis bullii</name>
    <dbReference type="NCBI Taxonomy" id="941987"/>
    <lineage>
        <taxon>Bacteria</taxon>
        <taxon>Bacillati</taxon>
        <taxon>Actinomycetota</taxon>
        <taxon>Actinomycetes</taxon>
        <taxon>Pseudonocardiales</taxon>
        <taxon>Pseudonocardiaceae</taxon>
        <taxon>Amycolatopsis</taxon>
    </lineage>
</organism>
<accession>A0ABQ3K8R6</accession>
<dbReference type="Gene3D" id="3.40.50.1100">
    <property type="match status" value="2"/>
</dbReference>
<reference evidence="3" key="1">
    <citation type="journal article" date="2019" name="Int. J. Syst. Evol. Microbiol.">
        <title>The Global Catalogue of Microorganisms (GCM) 10K type strain sequencing project: providing services to taxonomists for standard genome sequencing and annotation.</title>
        <authorList>
            <consortium name="The Broad Institute Genomics Platform"/>
            <consortium name="The Broad Institute Genome Sequencing Center for Infectious Disease"/>
            <person name="Wu L."/>
            <person name="Ma J."/>
        </authorList>
    </citation>
    <scope>NUCLEOTIDE SEQUENCE [LARGE SCALE GENOMIC DNA]</scope>
    <source>
        <strain evidence="3">CGMCC 4.7680</strain>
    </source>
</reference>
<evidence type="ECO:0000313" key="3">
    <source>
        <dbReference type="Proteomes" id="UP000649955"/>
    </source>
</evidence>
<keyword evidence="3" id="KW-1185">Reference proteome</keyword>